<evidence type="ECO:0000259" key="1">
    <source>
        <dbReference type="PROSITE" id="PS51186"/>
    </source>
</evidence>
<keyword evidence="4" id="KW-1185">Reference proteome</keyword>
<reference evidence="3 4" key="1">
    <citation type="submission" date="2016-10" db="EMBL/GenBank/DDBJ databases">
        <authorList>
            <person name="de Groot N.N."/>
        </authorList>
    </citation>
    <scope>NUCLEOTIDE SEQUENCE [LARGE SCALE GENOMIC DNA]</scope>
    <source>
        <strain evidence="3 4">JCM 11308</strain>
    </source>
</reference>
<dbReference type="SUPFAM" id="SSF55729">
    <property type="entry name" value="Acyl-CoA N-acyltransferases (Nat)"/>
    <property type="match status" value="1"/>
</dbReference>
<evidence type="ECO:0000259" key="2">
    <source>
        <dbReference type="PROSITE" id="PS51729"/>
    </source>
</evidence>
<dbReference type="InterPro" id="IPR045057">
    <property type="entry name" value="Gcn5-rel_NAT"/>
</dbReference>
<dbReference type="InterPro" id="IPR000182">
    <property type="entry name" value="GNAT_dom"/>
</dbReference>
<organism evidence="3 4">
    <name type="scientific">Rhodococcus tukisamuensis</name>
    <dbReference type="NCBI Taxonomy" id="168276"/>
    <lineage>
        <taxon>Bacteria</taxon>
        <taxon>Bacillati</taxon>
        <taxon>Actinomycetota</taxon>
        <taxon>Actinomycetes</taxon>
        <taxon>Mycobacteriales</taxon>
        <taxon>Nocardiaceae</taxon>
        <taxon>Rhodococcus</taxon>
    </lineage>
</organism>
<dbReference type="CDD" id="cd04301">
    <property type="entry name" value="NAT_SF"/>
    <property type="match status" value="1"/>
</dbReference>
<dbReference type="AlphaFoldDB" id="A0A1G7B7P7"/>
<dbReference type="PROSITE" id="PS51729">
    <property type="entry name" value="GNAT_YJDJ"/>
    <property type="match status" value="1"/>
</dbReference>
<accession>A0A1G7B7P7</accession>
<dbReference type="EMBL" id="FNAB01000012">
    <property type="protein sequence ID" value="SDE23134.1"/>
    <property type="molecule type" value="Genomic_DNA"/>
</dbReference>
<gene>
    <name evidence="3" type="ORF">SAMN05444580_112116</name>
</gene>
<feature type="domain" description="N-acetyltransferase" evidence="1">
    <location>
        <begin position="1"/>
        <end position="97"/>
    </location>
</feature>
<sequence length="97" mass="10628">MTVTVTNRIEHQPEQRTFEIYVDDVLAGHADYTQTDGVRDFDHTVVSPEFGGQGLAGQLVTAALDATRAEGFKIATSCSYVEKFVGKNTEYQDLLAA</sequence>
<protein>
    <submittedName>
        <fullName evidence="3">Uncharacterized protein</fullName>
    </submittedName>
</protein>
<dbReference type="InterPro" id="IPR016181">
    <property type="entry name" value="Acyl_CoA_acyltransferase"/>
</dbReference>
<dbReference type="PROSITE" id="PS51186">
    <property type="entry name" value="GNAT"/>
    <property type="match status" value="1"/>
</dbReference>
<dbReference type="STRING" id="168276.SAMN05444580_112116"/>
<dbReference type="Proteomes" id="UP000199417">
    <property type="component" value="Unassembled WGS sequence"/>
</dbReference>
<feature type="domain" description="N-acetyltransferase" evidence="2">
    <location>
        <begin position="10"/>
        <end position="96"/>
    </location>
</feature>
<dbReference type="Gene3D" id="3.40.630.30">
    <property type="match status" value="1"/>
</dbReference>
<proteinExistence type="predicted"/>
<name>A0A1G7B7P7_9NOCA</name>
<dbReference type="PANTHER" id="PTHR31435:SF10">
    <property type="entry name" value="BSR4717 PROTEIN"/>
    <property type="match status" value="1"/>
</dbReference>
<dbReference type="PANTHER" id="PTHR31435">
    <property type="entry name" value="PROTEIN NATD1"/>
    <property type="match status" value="1"/>
</dbReference>
<dbReference type="Pfam" id="PF14542">
    <property type="entry name" value="Acetyltransf_CG"/>
    <property type="match status" value="1"/>
</dbReference>
<dbReference type="GO" id="GO:0016747">
    <property type="term" value="F:acyltransferase activity, transferring groups other than amino-acyl groups"/>
    <property type="evidence" value="ECO:0007669"/>
    <property type="project" value="InterPro"/>
</dbReference>
<dbReference type="InterPro" id="IPR031165">
    <property type="entry name" value="GNAT_YJDJ"/>
</dbReference>
<evidence type="ECO:0000313" key="4">
    <source>
        <dbReference type="Proteomes" id="UP000199417"/>
    </source>
</evidence>
<evidence type="ECO:0000313" key="3">
    <source>
        <dbReference type="EMBL" id="SDE23134.1"/>
    </source>
</evidence>